<dbReference type="Pfam" id="PF14111">
    <property type="entry name" value="DUF4283"/>
    <property type="match status" value="1"/>
</dbReference>
<dbReference type="Pfam" id="PF00078">
    <property type="entry name" value="RVT_1"/>
    <property type="match status" value="1"/>
</dbReference>
<evidence type="ECO:0000259" key="3">
    <source>
        <dbReference type="PROSITE" id="PS50158"/>
    </source>
</evidence>
<dbReference type="SUPFAM" id="SSF56672">
    <property type="entry name" value="DNA/RNA polymerases"/>
    <property type="match status" value="1"/>
</dbReference>
<dbReference type="InterPro" id="IPR036397">
    <property type="entry name" value="RNaseH_sf"/>
</dbReference>
<gene>
    <name evidence="5" type="ORF">TSUD_322430</name>
</gene>
<dbReference type="InterPro" id="IPR000477">
    <property type="entry name" value="RT_dom"/>
</dbReference>
<evidence type="ECO:0008006" key="7">
    <source>
        <dbReference type="Google" id="ProtNLM"/>
    </source>
</evidence>
<dbReference type="InterPro" id="IPR001878">
    <property type="entry name" value="Znf_CCHC"/>
</dbReference>
<dbReference type="Gene3D" id="3.60.10.10">
    <property type="entry name" value="Endonuclease/exonuclease/phosphatase"/>
    <property type="match status" value="1"/>
</dbReference>
<dbReference type="Pfam" id="PF13456">
    <property type="entry name" value="RVT_3"/>
    <property type="match status" value="1"/>
</dbReference>
<dbReference type="PROSITE" id="PS50878">
    <property type="entry name" value="RT_POL"/>
    <property type="match status" value="1"/>
</dbReference>
<dbReference type="InterPro" id="IPR002156">
    <property type="entry name" value="RNaseH_domain"/>
</dbReference>
<dbReference type="CDD" id="cd06222">
    <property type="entry name" value="RNase_H_like"/>
    <property type="match status" value="1"/>
</dbReference>
<evidence type="ECO:0000313" key="5">
    <source>
        <dbReference type="EMBL" id="GAU38566.1"/>
    </source>
</evidence>
<dbReference type="SUPFAM" id="SSF56219">
    <property type="entry name" value="DNase I-like"/>
    <property type="match status" value="1"/>
</dbReference>
<dbReference type="Proteomes" id="UP000242715">
    <property type="component" value="Unassembled WGS sequence"/>
</dbReference>
<protein>
    <recommendedName>
        <fullName evidence="7">CCHC-type domain-containing protein</fullName>
    </recommendedName>
</protein>
<dbReference type="InterPro" id="IPR044730">
    <property type="entry name" value="RNase_H-like_dom_plant"/>
</dbReference>
<keyword evidence="1" id="KW-0479">Metal-binding</keyword>
<dbReference type="PANTHER" id="PTHR33116:SF86">
    <property type="entry name" value="REVERSE TRANSCRIPTASE DOMAIN-CONTAINING PROTEIN"/>
    <property type="match status" value="1"/>
</dbReference>
<dbReference type="InterPro" id="IPR025558">
    <property type="entry name" value="DUF4283"/>
</dbReference>
<organism evidence="5 6">
    <name type="scientific">Trifolium subterraneum</name>
    <name type="common">Subterranean clover</name>
    <dbReference type="NCBI Taxonomy" id="3900"/>
    <lineage>
        <taxon>Eukaryota</taxon>
        <taxon>Viridiplantae</taxon>
        <taxon>Streptophyta</taxon>
        <taxon>Embryophyta</taxon>
        <taxon>Tracheophyta</taxon>
        <taxon>Spermatophyta</taxon>
        <taxon>Magnoliopsida</taxon>
        <taxon>eudicotyledons</taxon>
        <taxon>Gunneridae</taxon>
        <taxon>Pentapetalae</taxon>
        <taxon>rosids</taxon>
        <taxon>fabids</taxon>
        <taxon>Fabales</taxon>
        <taxon>Fabaceae</taxon>
        <taxon>Papilionoideae</taxon>
        <taxon>50 kb inversion clade</taxon>
        <taxon>NPAAA clade</taxon>
        <taxon>Hologalegina</taxon>
        <taxon>IRL clade</taxon>
        <taxon>Trifolieae</taxon>
        <taxon>Trifolium</taxon>
    </lineage>
</organism>
<feature type="compositionally biased region" description="Polar residues" evidence="2">
    <location>
        <begin position="264"/>
        <end position="298"/>
    </location>
</feature>
<feature type="domain" description="CCHC-type" evidence="3">
    <location>
        <begin position="203"/>
        <end position="216"/>
    </location>
</feature>
<dbReference type="EMBL" id="DF973722">
    <property type="protein sequence ID" value="GAU38566.1"/>
    <property type="molecule type" value="Genomic_DNA"/>
</dbReference>
<proteinExistence type="predicted"/>
<name>A0A2Z6N3R4_TRISU</name>
<dbReference type="InterPro" id="IPR012337">
    <property type="entry name" value="RNaseH-like_sf"/>
</dbReference>
<evidence type="ECO:0000256" key="2">
    <source>
        <dbReference type="SAM" id="MobiDB-lite"/>
    </source>
</evidence>
<evidence type="ECO:0000256" key="1">
    <source>
        <dbReference type="PROSITE-ProRule" id="PRU00047"/>
    </source>
</evidence>
<keyword evidence="6" id="KW-1185">Reference proteome</keyword>
<dbReference type="InterPro" id="IPR043502">
    <property type="entry name" value="DNA/RNA_pol_sf"/>
</dbReference>
<dbReference type="GO" id="GO:0003676">
    <property type="term" value="F:nucleic acid binding"/>
    <property type="evidence" value="ECO:0007669"/>
    <property type="project" value="InterPro"/>
</dbReference>
<evidence type="ECO:0000313" key="6">
    <source>
        <dbReference type="Proteomes" id="UP000242715"/>
    </source>
</evidence>
<keyword evidence="1" id="KW-0862">Zinc</keyword>
<sequence>MVKINFESLNLDEKEELNFVVEEDTDEQHDLNLCLVGRFVHDRPIRFNSMKACLADVWRPVKGMTVKETTQGLYLFKFFHPLDVEEVLKGGPWNFDSFTLIIDRLKIGVALQDIPLFHINFWVQIHDVPLGMMIETVGKCLANYIGEFVEYDKNNNTSFWRKYMRVKVRVDVRSPLKIEKKIKLNGGKGGVVKFKYEKLGLFCFVCGRLGHAENKCEVKYAMERDDGRRSWSNEIKAEVRRPGGRVGSRWLHEEGRNRDDMDASGNSGERGSHQTGPTQTNVAPPRESSSGPANSGIVSTVKGHIPSLRPSGVRKSSSIQGSSIEAPAVSLISNQPILAITNDNASTTQLTETPSLNERNQFDHEDMDTQMERKRRRAEVRVNQHFLSATIDVEGRSGGLAVFWKDSSKCRVFNYTRNFINMIVEDEQWGEWRLTCYYGYPEWSRRRAAWDLLRNLGNMSSIPWCIIGDFNDLLSQADKKGIHPHPNGLCMGFRQAVSDCDLTDISIEGHPFTWIKSRGTHHVIEERLDRAMASASWLQLFPQSGRENLEVVDRVTRCANKLQRWGKRKRVRFKEEIDECVRRMNEKQRAKMHWLQEGDMNTRFFHMSATARSKKKKVSKLIADNGTEAHTQEELCEPRVTDNDNVFLTAPITKVEIQQALFQMHPDKSPGPDGFNPAFYQRFWEQCSEDIFSVASTWLERGYFPTSLNETNICLIPKCDNPTSMKDLRPISLCNVLYKMISKVLANRSIIDNALIAIEVIHALKQKTQGRRGELALKIDISKAYDKVDWGFLRGVLTKMGFTDVWIRWVMMCVSSVNYSVLMNYDRVGPISPGRGLRQGDPLSPYLFILVTECLTALIHRAVGRGDLHGVRICRGAPEVSHLLFADDCFLFCRANVVEVNELMRILHTYEQASGQEINLGKSEVFISRNMSHAAKEDLSRILGFRLVLGTGIYLGLPSMVGRSKKTIFSYIEDRIWKRINSWRERALSKAGKEVMIKSVLQAIPSYVMSMFILPASLIDDIEKMINVFWWRGSNSNNNTNTDIHWLAWDKLACPKDHGGLGFRNFEAFNKVMVAKQAWNIIQNPNSLVAKLIKARYFPHSSLFEASLGYNPSFAWRRSADRWVPSPQPAGVYQLSVRDLLHENYKAWNIAKVQNLFSRDAAKRILETPLVSSVREDKVVWEEERNGCYSVKFGYKLAMRYMIGSDKHHLADDVSRLGVGCWNGECAVARDSWCAAGLSSVLHIDAYQQSNAMDRIFAVCCNESSDTVGRVAISSSGKVGKTSSRLKCNVDVAFLPGSGRTSVGVCFRDNSGQFMAGMTQWQQTVISPVEGETWTLLLAMEEARHRRLNRVQFESDSKMLIDAIHMKHRGNSEFLSIVHDILSIMSSFLNFEVKFVRRQANSVAHTLARAANSWSSFHRFEIIPVCIEHLIVNEMQ</sequence>
<dbReference type="CDD" id="cd01650">
    <property type="entry name" value="RT_nLTR_like"/>
    <property type="match status" value="1"/>
</dbReference>
<dbReference type="PROSITE" id="PS50158">
    <property type="entry name" value="ZF_CCHC"/>
    <property type="match status" value="1"/>
</dbReference>
<dbReference type="GO" id="GO:0004523">
    <property type="term" value="F:RNA-DNA hybrid ribonuclease activity"/>
    <property type="evidence" value="ECO:0007669"/>
    <property type="project" value="InterPro"/>
</dbReference>
<dbReference type="InterPro" id="IPR025836">
    <property type="entry name" value="Zn_knuckle_CX2CX4HX4C"/>
</dbReference>
<feature type="compositionally biased region" description="Basic and acidic residues" evidence="2">
    <location>
        <begin position="250"/>
        <end position="261"/>
    </location>
</feature>
<reference evidence="6" key="1">
    <citation type="journal article" date="2017" name="Front. Plant Sci.">
        <title>Climate Clever Clovers: New Paradigm to Reduce the Environmental Footprint of Ruminants by Breeding Low Methanogenic Forages Utilizing Haplotype Variation.</title>
        <authorList>
            <person name="Kaur P."/>
            <person name="Appels R."/>
            <person name="Bayer P.E."/>
            <person name="Keeble-Gagnere G."/>
            <person name="Wang J."/>
            <person name="Hirakawa H."/>
            <person name="Shirasawa K."/>
            <person name="Vercoe P."/>
            <person name="Stefanova K."/>
            <person name="Durmic Z."/>
            <person name="Nichols P."/>
            <person name="Revell C."/>
            <person name="Isobe S.N."/>
            <person name="Edwards D."/>
            <person name="Erskine W."/>
        </authorList>
    </citation>
    <scope>NUCLEOTIDE SEQUENCE [LARGE SCALE GENOMIC DNA]</scope>
    <source>
        <strain evidence="6">cv. Daliak</strain>
    </source>
</reference>
<keyword evidence="1" id="KW-0863">Zinc-finger</keyword>
<evidence type="ECO:0000259" key="4">
    <source>
        <dbReference type="PROSITE" id="PS50878"/>
    </source>
</evidence>
<dbReference type="Pfam" id="PF14392">
    <property type="entry name" value="zf-CCHC_4"/>
    <property type="match status" value="1"/>
</dbReference>
<feature type="domain" description="Reverse transcriptase" evidence="4">
    <location>
        <begin position="697"/>
        <end position="947"/>
    </location>
</feature>
<accession>A0A2Z6N3R4</accession>
<dbReference type="Gene3D" id="3.30.420.10">
    <property type="entry name" value="Ribonuclease H-like superfamily/Ribonuclease H"/>
    <property type="match status" value="1"/>
</dbReference>
<dbReference type="InterPro" id="IPR036691">
    <property type="entry name" value="Endo/exonu/phosph_ase_sf"/>
</dbReference>
<dbReference type="PANTHER" id="PTHR33116">
    <property type="entry name" value="REVERSE TRANSCRIPTASE ZINC-BINDING DOMAIN-CONTAINING PROTEIN-RELATED-RELATED"/>
    <property type="match status" value="1"/>
</dbReference>
<feature type="region of interest" description="Disordered" evidence="2">
    <location>
        <begin position="242"/>
        <end position="319"/>
    </location>
</feature>
<dbReference type="SUPFAM" id="SSF53098">
    <property type="entry name" value="Ribonuclease H-like"/>
    <property type="match status" value="1"/>
</dbReference>
<dbReference type="GO" id="GO:0008270">
    <property type="term" value="F:zinc ion binding"/>
    <property type="evidence" value="ECO:0007669"/>
    <property type="project" value="UniProtKB-KW"/>
</dbReference>